<organism evidence="1 2">
    <name type="scientific">Eikenella corrodens ATCC 23834</name>
    <dbReference type="NCBI Taxonomy" id="546274"/>
    <lineage>
        <taxon>Bacteria</taxon>
        <taxon>Pseudomonadati</taxon>
        <taxon>Pseudomonadota</taxon>
        <taxon>Betaproteobacteria</taxon>
        <taxon>Neisseriales</taxon>
        <taxon>Neisseriaceae</taxon>
        <taxon>Eikenella</taxon>
    </lineage>
</organism>
<protein>
    <submittedName>
        <fullName evidence="1">Uncharacterized protein</fullName>
    </submittedName>
</protein>
<evidence type="ECO:0000313" key="1">
    <source>
        <dbReference type="EMBL" id="EEG22842.1"/>
    </source>
</evidence>
<dbReference type="HOGENOM" id="CLU_3232962_0_0_4"/>
<reference evidence="1 2" key="1">
    <citation type="submission" date="2009-01" db="EMBL/GenBank/DDBJ databases">
        <authorList>
            <person name="Fulton L."/>
            <person name="Clifton S."/>
            <person name="Chinwalla A.T."/>
            <person name="Mitreva M."/>
            <person name="Sodergren E."/>
            <person name="Weinstock G."/>
            <person name="Clifton S."/>
            <person name="Dooling D.J."/>
            <person name="Fulton B."/>
            <person name="Minx P."/>
            <person name="Pepin K.H."/>
            <person name="Johnson M."/>
            <person name="Bhonagiri V."/>
            <person name="Nash W.E."/>
            <person name="Mardis E.R."/>
            <person name="Wilson R.K."/>
        </authorList>
    </citation>
    <scope>NUCLEOTIDE SEQUENCE [LARGE SCALE GENOMIC DNA]</scope>
    <source>
        <strain evidence="1 2">ATCC 23834</strain>
    </source>
</reference>
<dbReference type="AlphaFoldDB" id="C0DYN1"/>
<accession>C0DYN1</accession>
<gene>
    <name evidence="1" type="ORF">EIKCOROL_02497</name>
</gene>
<dbReference type="Proteomes" id="UP000005837">
    <property type="component" value="Unassembled WGS sequence"/>
</dbReference>
<sequence length="43" mass="5002">MRISHCPAFLRLIRPEFCTMRSKLCGPQQHAGYLKAWVSLNLK</sequence>
<proteinExistence type="predicted"/>
<name>C0DYN1_EIKCO</name>
<evidence type="ECO:0000313" key="2">
    <source>
        <dbReference type="Proteomes" id="UP000005837"/>
    </source>
</evidence>
<dbReference type="EMBL" id="ACEA01000055">
    <property type="protein sequence ID" value="EEG22842.1"/>
    <property type="molecule type" value="Genomic_DNA"/>
</dbReference>
<comment type="caution">
    <text evidence="1">The sequence shown here is derived from an EMBL/GenBank/DDBJ whole genome shotgun (WGS) entry which is preliminary data.</text>
</comment>